<sequence length="1124" mass="124725">MINVWTVSALVLCYLLVLFALAFWADKRYKGQQQHPFIFSLALGVHCTSWAFFGTTTQATQYGWAFVPTYLGVILVFLFAHPVLRKISLLCHQHQVSSLADFISLRFEKSYLLAALVTLLCLIGVIPYIALQLDSVSQSVAILVGIDVSWSGNVGAYVAILMALFAILFGTQSLSASDKHPGLMLTIAFASLVKLVAILIVGIYVCYVMFDGVLDLFGQAQLHPKSQQIIQSDSAGWVYLSHMLLGVCSMFCLPRQFHINFVENNGSEELRTARWLFPLYLCLMTVFILPIGIAGHIVFDATTQVSTDTYALALPIQAGNTSVALISFIGGLSAATSMVIVGTLAMGIMISNNLVTPLRLKIQLQRLQKHNLTPKAVLFTRRATVVLVMGIAYLYHLDISQTAPLVKSGIIAIALLSQTLPIIIGGLYWQKRNTYAAMIALVSGALCWAYWLLWPSITASYYFDPPPDDLQLASGFVLSLLVNLFCFVFFSLILPASREQKFGDQKEHQFSTLSQATKISKLLAVTEKVLDKDRHQFLLNNLPTEQRSGYASPKLLANIENEIANQVGNVSARILLSAIAEKKDVALAELVELVEEASQTFHFNHEVLQSSVEHIQQGICVVDVNLSLLAWNQRYVELFNYPASLIKVGIPIKELLLFNAQRGLFGKKEQLDAEIEKRMQYMRIGSHYKYVREQKNGQTIEVNGSPLPGGGFVTTYSDITDYINIQQQLQQSKQLLESRVIERTEQLQTANLALDEARQEAEKANDSKTKFLAAAGHDLMQPFNAASLFASLIKEKAPNQELAEMSQNLIQSLTNAEELLSTLLDMTRLDSGILSTNIQHFKLKDLLTPLVKEFAISASRKGLELRYVASSCSIQSDKKLLRRILQNLISNAIRYTDTGKILIVAKRQKQHLKIRIYDTGKGIALNQQKAIFEEFNQLDQHNSNQGLGLGLTIVERISALLHHNVEVKSAVNQGSCFEITVPRGLAVTSSDAIQNNVTADSSALLTNKVVVLIENDKYTIEAVSHLLGSWGATVYAFDNIEDALSHCPTCPDLLFLDYHLDNGATGTQAAEALRKKWQVSIPAVLSSADRTEEIRKQAIDAQLHYLPKPIKPAALKRFIKQLYQ</sequence>
<dbReference type="InterPro" id="IPR001789">
    <property type="entry name" value="Sig_transdc_resp-reg_receiver"/>
</dbReference>
<comment type="caution">
    <text evidence="16">The sequence shown here is derived from an EMBL/GenBank/DDBJ whole genome shotgun (WGS) entry which is preliminary data.</text>
</comment>
<feature type="transmembrane region" description="Helical" evidence="13">
    <location>
        <begin position="275"/>
        <end position="299"/>
    </location>
</feature>
<dbReference type="eggNOG" id="COG2205">
    <property type="taxonomic scope" value="Bacteria"/>
</dbReference>
<dbReference type="PROSITE" id="PS50110">
    <property type="entry name" value="RESPONSE_REGULATORY"/>
    <property type="match status" value="1"/>
</dbReference>
<dbReference type="PROSITE" id="PS50283">
    <property type="entry name" value="NA_SOLUT_SYMP_3"/>
    <property type="match status" value="1"/>
</dbReference>
<accession>K6YGE5</accession>
<feature type="transmembrane region" description="Helical" evidence="13">
    <location>
        <begin position="6"/>
        <end position="25"/>
    </location>
</feature>
<dbReference type="FunFam" id="3.30.565.10:FF:000049">
    <property type="entry name" value="Two-component sensor histidine kinase"/>
    <property type="match status" value="1"/>
</dbReference>
<dbReference type="GO" id="GO:0005886">
    <property type="term" value="C:plasma membrane"/>
    <property type="evidence" value="ECO:0007669"/>
    <property type="project" value="TreeGrafter"/>
</dbReference>
<dbReference type="OrthoDB" id="9764438at2"/>
<dbReference type="InterPro" id="IPR036097">
    <property type="entry name" value="HisK_dim/P_sf"/>
</dbReference>
<feature type="modified residue" description="4-aspartylphosphate" evidence="11">
    <location>
        <position position="1057"/>
    </location>
</feature>
<dbReference type="eggNOG" id="COG0591">
    <property type="taxonomic scope" value="Bacteria"/>
</dbReference>
<name>K6YGE5_9ALTE</name>
<feature type="transmembrane region" description="Helical" evidence="13">
    <location>
        <begin position="435"/>
        <end position="453"/>
    </location>
</feature>
<keyword evidence="7 13" id="KW-0812">Transmembrane</keyword>
<gene>
    <name evidence="16" type="ORF">GARC_0255</name>
</gene>
<dbReference type="EC" id="2.7.13.3" evidence="4"/>
<evidence type="ECO:0000256" key="11">
    <source>
        <dbReference type="PROSITE-ProRule" id="PRU00169"/>
    </source>
</evidence>
<dbReference type="PROSITE" id="PS50109">
    <property type="entry name" value="HIS_KIN"/>
    <property type="match status" value="1"/>
</dbReference>
<dbReference type="SUPFAM" id="SSF47384">
    <property type="entry name" value="Homodimeric domain of signal transducing histidine kinase"/>
    <property type="match status" value="1"/>
</dbReference>
<dbReference type="Pfam" id="PF02518">
    <property type="entry name" value="HATPase_c"/>
    <property type="match status" value="1"/>
</dbReference>
<dbReference type="GO" id="GO:0000155">
    <property type="term" value="F:phosphorelay sensor kinase activity"/>
    <property type="evidence" value="ECO:0007669"/>
    <property type="project" value="InterPro"/>
</dbReference>
<comment type="similarity">
    <text evidence="3">Belongs to the sodium:solute symporter (SSF) (TC 2.A.21) family.</text>
</comment>
<evidence type="ECO:0000256" key="8">
    <source>
        <dbReference type="ARBA" id="ARBA00022777"/>
    </source>
</evidence>
<dbReference type="GO" id="GO:0022857">
    <property type="term" value="F:transmembrane transporter activity"/>
    <property type="evidence" value="ECO:0007669"/>
    <property type="project" value="InterPro"/>
</dbReference>
<feature type="domain" description="Response regulatory" evidence="15">
    <location>
        <begin position="1009"/>
        <end position="1123"/>
    </location>
</feature>
<dbReference type="CDD" id="cd00156">
    <property type="entry name" value="REC"/>
    <property type="match status" value="1"/>
</dbReference>
<dbReference type="CDD" id="cd10322">
    <property type="entry name" value="SLC5sbd"/>
    <property type="match status" value="1"/>
</dbReference>
<keyword evidence="5 11" id="KW-0597">Phosphoprotein</keyword>
<dbReference type="PANTHER" id="PTHR43047:SF9">
    <property type="entry name" value="HISTIDINE KINASE"/>
    <property type="match status" value="1"/>
</dbReference>
<keyword evidence="17" id="KW-1185">Reference proteome</keyword>
<dbReference type="CDD" id="cd00082">
    <property type="entry name" value="HisKA"/>
    <property type="match status" value="1"/>
</dbReference>
<dbReference type="Pfam" id="PF00072">
    <property type="entry name" value="Response_reg"/>
    <property type="match status" value="1"/>
</dbReference>
<dbReference type="SUPFAM" id="SSF55785">
    <property type="entry name" value="PYP-like sensor domain (PAS domain)"/>
    <property type="match status" value="1"/>
</dbReference>
<evidence type="ECO:0000313" key="16">
    <source>
        <dbReference type="EMBL" id="GAC17237.1"/>
    </source>
</evidence>
<keyword evidence="8 16" id="KW-0418">Kinase</keyword>
<keyword evidence="12" id="KW-0175">Coiled coil</keyword>
<evidence type="ECO:0000259" key="15">
    <source>
        <dbReference type="PROSITE" id="PS50110"/>
    </source>
</evidence>
<dbReference type="Gene3D" id="1.10.287.130">
    <property type="match status" value="1"/>
</dbReference>
<evidence type="ECO:0000256" key="1">
    <source>
        <dbReference type="ARBA" id="ARBA00000085"/>
    </source>
</evidence>
<dbReference type="InterPro" id="IPR004358">
    <property type="entry name" value="Sig_transdc_His_kin-like_C"/>
</dbReference>
<dbReference type="SUPFAM" id="SSF55874">
    <property type="entry name" value="ATPase domain of HSP90 chaperone/DNA topoisomerase II/histidine kinase"/>
    <property type="match status" value="1"/>
</dbReference>
<dbReference type="GO" id="GO:0009927">
    <property type="term" value="F:histidine phosphotransfer kinase activity"/>
    <property type="evidence" value="ECO:0007669"/>
    <property type="project" value="TreeGrafter"/>
</dbReference>
<keyword evidence="10 13" id="KW-0472">Membrane</keyword>
<dbReference type="Proteomes" id="UP000006327">
    <property type="component" value="Unassembled WGS sequence"/>
</dbReference>
<feature type="transmembrane region" description="Helical" evidence="13">
    <location>
        <begin position="37"/>
        <end position="56"/>
    </location>
</feature>
<dbReference type="SMART" id="SM00448">
    <property type="entry name" value="REC"/>
    <property type="match status" value="1"/>
</dbReference>
<evidence type="ECO:0000256" key="3">
    <source>
        <dbReference type="ARBA" id="ARBA00006434"/>
    </source>
</evidence>
<dbReference type="CDD" id="cd00075">
    <property type="entry name" value="HATPase"/>
    <property type="match status" value="1"/>
</dbReference>
<evidence type="ECO:0000256" key="10">
    <source>
        <dbReference type="ARBA" id="ARBA00023136"/>
    </source>
</evidence>
<feature type="transmembrane region" description="Helical" evidence="13">
    <location>
        <begin position="150"/>
        <end position="171"/>
    </location>
</feature>
<dbReference type="EMBL" id="BAEO01000005">
    <property type="protein sequence ID" value="GAC17237.1"/>
    <property type="molecule type" value="Genomic_DNA"/>
</dbReference>
<dbReference type="InterPro" id="IPR036890">
    <property type="entry name" value="HATPase_C_sf"/>
</dbReference>
<keyword evidence="6" id="KW-0808">Transferase</keyword>
<dbReference type="InterPro" id="IPR001734">
    <property type="entry name" value="Na/solute_symporter"/>
</dbReference>
<reference evidence="16 17" key="1">
    <citation type="journal article" date="2017" name="Antonie Van Leeuwenhoek">
        <title>Rhizobium rhizosphaerae sp. nov., a novel species isolated from rice rhizosphere.</title>
        <authorList>
            <person name="Zhao J.J."/>
            <person name="Zhang J."/>
            <person name="Zhang R.J."/>
            <person name="Zhang C.W."/>
            <person name="Yin H.Q."/>
            <person name="Zhang X.X."/>
        </authorList>
    </citation>
    <scope>NUCLEOTIDE SEQUENCE [LARGE SCALE GENOMIC DNA]</scope>
    <source>
        <strain evidence="16 17">BSs20135</strain>
    </source>
</reference>
<evidence type="ECO:0000256" key="5">
    <source>
        <dbReference type="ARBA" id="ARBA00022553"/>
    </source>
</evidence>
<dbReference type="InterPro" id="IPR005467">
    <property type="entry name" value="His_kinase_dom"/>
</dbReference>
<feature type="transmembrane region" description="Helical" evidence="13">
    <location>
        <begin position="324"/>
        <end position="355"/>
    </location>
</feature>
<dbReference type="Pfam" id="PF00512">
    <property type="entry name" value="HisKA"/>
    <property type="match status" value="1"/>
</dbReference>
<dbReference type="Gene3D" id="3.30.565.10">
    <property type="entry name" value="Histidine kinase-like ATPase, C-terminal domain"/>
    <property type="match status" value="1"/>
</dbReference>
<evidence type="ECO:0000256" key="6">
    <source>
        <dbReference type="ARBA" id="ARBA00022679"/>
    </source>
</evidence>
<evidence type="ECO:0000256" key="9">
    <source>
        <dbReference type="ARBA" id="ARBA00022989"/>
    </source>
</evidence>
<evidence type="ECO:0000259" key="14">
    <source>
        <dbReference type="PROSITE" id="PS50109"/>
    </source>
</evidence>
<evidence type="ECO:0000313" key="17">
    <source>
        <dbReference type="Proteomes" id="UP000006327"/>
    </source>
</evidence>
<dbReference type="SUPFAM" id="SSF52172">
    <property type="entry name" value="CheY-like"/>
    <property type="match status" value="1"/>
</dbReference>
<dbReference type="InterPro" id="IPR038377">
    <property type="entry name" value="Na/Glc_symporter_sf"/>
</dbReference>
<feature type="transmembrane region" description="Helical" evidence="13">
    <location>
        <begin position="111"/>
        <end position="130"/>
    </location>
</feature>
<dbReference type="Gene3D" id="3.30.450.20">
    <property type="entry name" value="PAS domain"/>
    <property type="match status" value="1"/>
</dbReference>
<feature type="transmembrane region" description="Helical" evidence="13">
    <location>
        <begin position="183"/>
        <end position="210"/>
    </location>
</feature>
<feature type="transmembrane region" description="Helical" evidence="13">
    <location>
        <begin position="473"/>
        <end position="496"/>
    </location>
</feature>
<evidence type="ECO:0000256" key="2">
    <source>
        <dbReference type="ARBA" id="ARBA00004141"/>
    </source>
</evidence>
<dbReference type="InterPro" id="IPR035965">
    <property type="entry name" value="PAS-like_dom_sf"/>
</dbReference>
<organism evidence="16 17">
    <name type="scientific">Paraglaciecola arctica BSs20135</name>
    <dbReference type="NCBI Taxonomy" id="493475"/>
    <lineage>
        <taxon>Bacteria</taxon>
        <taxon>Pseudomonadati</taxon>
        <taxon>Pseudomonadota</taxon>
        <taxon>Gammaproteobacteria</taxon>
        <taxon>Alteromonadales</taxon>
        <taxon>Alteromonadaceae</taxon>
        <taxon>Paraglaciecola</taxon>
    </lineage>
</organism>
<dbReference type="Gene3D" id="1.20.1730.10">
    <property type="entry name" value="Sodium/glucose cotransporter"/>
    <property type="match status" value="1"/>
</dbReference>
<evidence type="ECO:0000256" key="13">
    <source>
        <dbReference type="SAM" id="Phobius"/>
    </source>
</evidence>
<dbReference type="InterPro" id="IPR003661">
    <property type="entry name" value="HisK_dim/P_dom"/>
</dbReference>
<feature type="transmembrane region" description="Helical" evidence="13">
    <location>
        <begin position="236"/>
        <end position="254"/>
    </location>
</feature>
<dbReference type="SMART" id="SM00388">
    <property type="entry name" value="HisKA"/>
    <property type="match status" value="1"/>
</dbReference>
<dbReference type="STRING" id="493475.GARC_0255"/>
<feature type="domain" description="Histidine kinase" evidence="14">
    <location>
        <begin position="774"/>
        <end position="985"/>
    </location>
</feature>
<dbReference type="AlphaFoldDB" id="K6YGE5"/>
<comment type="subcellular location">
    <subcellularLocation>
        <location evidence="2">Membrane</location>
        <topology evidence="2">Multi-pass membrane protein</topology>
    </subcellularLocation>
</comment>
<evidence type="ECO:0000256" key="7">
    <source>
        <dbReference type="ARBA" id="ARBA00022692"/>
    </source>
</evidence>
<feature type="transmembrane region" description="Helical" evidence="13">
    <location>
        <begin position="408"/>
        <end position="428"/>
    </location>
</feature>
<protein>
    <recommendedName>
        <fullName evidence="4">histidine kinase</fullName>
        <ecNumber evidence="4">2.7.13.3</ecNumber>
    </recommendedName>
</protein>
<dbReference type="Pfam" id="PF12860">
    <property type="entry name" value="PAS_7"/>
    <property type="match status" value="1"/>
</dbReference>
<keyword evidence="9 13" id="KW-1133">Transmembrane helix</keyword>
<feature type="transmembrane region" description="Helical" evidence="13">
    <location>
        <begin position="376"/>
        <end position="396"/>
    </location>
</feature>
<dbReference type="RefSeq" id="WP_007615870.1">
    <property type="nucleotide sequence ID" value="NZ_BAEO01000005.1"/>
</dbReference>
<proteinExistence type="inferred from homology"/>
<dbReference type="InterPro" id="IPR003594">
    <property type="entry name" value="HATPase_dom"/>
</dbReference>
<dbReference type="InterPro" id="IPR011006">
    <property type="entry name" value="CheY-like_superfamily"/>
</dbReference>
<dbReference type="Gene3D" id="3.40.50.2300">
    <property type="match status" value="1"/>
</dbReference>
<feature type="transmembrane region" description="Helical" evidence="13">
    <location>
        <begin position="62"/>
        <end position="80"/>
    </location>
</feature>
<dbReference type="eggNOG" id="COG0784">
    <property type="taxonomic scope" value="Bacteria"/>
</dbReference>
<dbReference type="PANTHER" id="PTHR43047">
    <property type="entry name" value="TWO-COMPONENT HISTIDINE PROTEIN KINASE"/>
    <property type="match status" value="1"/>
</dbReference>
<evidence type="ECO:0000256" key="12">
    <source>
        <dbReference type="SAM" id="Coils"/>
    </source>
</evidence>
<dbReference type="PRINTS" id="PR00344">
    <property type="entry name" value="BCTRLSENSOR"/>
</dbReference>
<feature type="coiled-coil region" evidence="12">
    <location>
        <begin position="740"/>
        <end position="774"/>
    </location>
</feature>
<dbReference type="SMART" id="SM00387">
    <property type="entry name" value="HATPase_c"/>
    <property type="match status" value="1"/>
</dbReference>
<evidence type="ECO:0000256" key="4">
    <source>
        <dbReference type="ARBA" id="ARBA00012438"/>
    </source>
</evidence>
<comment type="catalytic activity">
    <reaction evidence="1">
        <text>ATP + protein L-histidine = ADP + protein N-phospho-L-histidine.</text>
        <dbReference type="EC" id="2.7.13.3"/>
    </reaction>
</comment>